<keyword evidence="2" id="KW-1185">Reference proteome</keyword>
<dbReference type="PANTHER" id="PTHR10000:SF8">
    <property type="entry name" value="HAD SUPERFAMILY HYDROLASE-LIKE, TYPE 3"/>
    <property type="match status" value="1"/>
</dbReference>
<dbReference type="SFLD" id="SFLDS00003">
    <property type="entry name" value="Haloacid_Dehalogenase"/>
    <property type="match status" value="1"/>
</dbReference>
<dbReference type="EMBL" id="WPIK01000002">
    <property type="protein sequence ID" value="MVN20384.1"/>
    <property type="molecule type" value="Genomic_DNA"/>
</dbReference>
<organism evidence="1 2">
    <name type="scientific">Mucilaginibacter arboris</name>
    <dbReference type="NCBI Taxonomy" id="2682090"/>
    <lineage>
        <taxon>Bacteria</taxon>
        <taxon>Pseudomonadati</taxon>
        <taxon>Bacteroidota</taxon>
        <taxon>Sphingobacteriia</taxon>
        <taxon>Sphingobacteriales</taxon>
        <taxon>Sphingobacteriaceae</taxon>
        <taxon>Mucilaginibacter</taxon>
    </lineage>
</organism>
<reference evidence="1 2" key="1">
    <citation type="submission" date="2019-12" db="EMBL/GenBank/DDBJ databases">
        <title>Mucilaginibacter sp. HMF7410 genome sequencing and assembly.</title>
        <authorList>
            <person name="Kang H."/>
            <person name="Cha I."/>
            <person name="Kim H."/>
            <person name="Joh K."/>
        </authorList>
    </citation>
    <scope>NUCLEOTIDE SEQUENCE [LARGE SCALE GENOMIC DNA]</scope>
    <source>
        <strain evidence="1 2">HMF7410</strain>
    </source>
</reference>
<dbReference type="Proteomes" id="UP000462014">
    <property type="component" value="Unassembled WGS sequence"/>
</dbReference>
<dbReference type="NCBIfam" id="TIGR01484">
    <property type="entry name" value="HAD-SF-IIB"/>
    <property type="match status" value="1"/>
</dbReference>
<comment type="caution">
    <text evidence="1">The sequence shown here is derived from an EMBL/GenBank/DDBJ whole genome shotgun (WGS) entry which is preliminary data.</text>
</comment>
<dbReference type="GO" id="GO:0000287">
    <property type="term" value="F:magnesium ion binding"/>
    <property type="evidence" value="ECO:0007669"/>
    <property type="project" value="TreeGrafter"/>
</dbReference>
<accession>A0A7K1ST08</accession>
<dbReference type="SFLD" id="SFLDG01140">
    <property type="entry name" value="C2.B:_Phosphomannomutase_and_P"/>
    <property type="match status" value="1"/>
</dbReference>
<dbReference type="InterPro" id="IPR036412">
    <property type="entry name" value="HAD-like_sf"/>
</dbReference>
<dbReference type="NCBIfam" id="TIGR00099">
    <property type="entry name" value="Cof-subfamily"/>
    <property type="match status" value="1"/>
</dbReference>
<gene>
    <name evidence="1" type="ORF">GO621_02395</name>
</gene>
<name>A0A7K1ST08_9SPHI</name>
<protein>
    <submittedName>
        <fullName evidence="1">Cof-type HAD-IIB family hydrolase</fullName>
    </submittedName>
</protein>
<proteinExistence type="predicted"/>
<dbReference type="InterPro" id="IPR006379">
    <property type="entry name" value="HAD-SF_hydro_IIB"/>
</dbReference>
<dbReference type="PANTHER" id="PTHR10000">
    <property type="entry name" value="PHOSPHOSERINE PHOSPHATASE"/>
    <property type="match status" value="1"/>
</dbReference>
<dbReference type="GO" id="GO:0016791">
    <property type="term" value="F:phosphatase activity"/>
    <property type="evidence" value="ECO:0007669"/>
    <property type="project" value="UniProtKB-ARBA"/>
</dbReference>
<dbReference type="RefSeq" id="WP_157563853.1">
    <property type="nucleotide sequence ID" value="NZ_WPIK01000002.1"/>
</dbReference>
<dbReference type="Gene3D" id="3.40.50.1000">
    <property type="entry name" value="HAD superfamily/HAD-like"/>
    <property type="match status" value="1"/>
</dbReference>
<dbReference type="InterPro" id="IPR023214">
    <property type="entry name" value="HAD_sf"/>
</dbReference>
<dbReference type="AlphaFoldDB" id="A0A7K1ST08"/>
<dbReference type="Pfam" id="PF08282">
    <property type="entry name" value="Hydrolase_3"/>
    <property type="match status" value="1"/>
</dbReference>
<evidence type="ECO:0000313" key="1">
    <source>
        <dbReference type="EMBL" id="MVN20384.1"/>
    </source>
</evidence>
<evidence type="ECO:0000313" key="2">
    <source>
        <dbReference type="Proteomes" id="UP000462014"/>
    </source>
</evidence>
<dbReference type="SUPFAM" id="SSF56784">
    <property type="entry name" value="HAD-like"/>
    <property type="match status" value="1"/>
</dbReference>
<dbReference type="GO" id="GO:0005829">
    <property type="term" value="C:cytosol"/>
    <property type="evidence" value="ECO:0007669"/>
    <property type="project" value="TreeGrafter"/>
</dbReference>
<keyword evidence="1" id="KW-0378">Hydrolase</keyword>
<dbReference type="Gene3D" id="3.30.1240.10">
    <property type="match status" value="1"/>
</dbReference>
<dbReference type="PROSITE" id="PS01228">
    <property type="entry name" value="COF_1"/>
    <property type="match status" value="1"/>
</dbReference>
<sequence length="277" mass="31059">MKVKLICTDVDGTLLNKNRAIDDYTVKVVGQLDKNIQFVLASSRMPKALWHIQKTLNMEHMPLICYNGGLILSQGKMFDSGKVLSSITIPAKNVYAIINLARFHAVHISIYQNNTWLASAMDFYAEREISNTRVHPDGLLGDFSEEELNNFIKNGAHKMMLMGKPDLIDLIEKNLSSDPAVAIWRSKDIYLEITPPTNKSEGLKTLLKKFPPYANITLEEVMSFGDNYNDMELIQDVKFGVAVGNGVQAIKEIAYAVTKPNVEHGVATYLDNFFDKA</sequence>
<dbReference type="InterPro" id="IPR000150">
    <property type="entry name" value="Cof"/>
</dbReference>